<name>A0A085MSY3_9BILA</name>
<reference evidence="1" key="1">
    <citation type="journal article" date="2014" name="Nat. Genet.">
        <title>Genome and transcriptome of the porcine whipworm Trichuris suis.</title>
        <authorList>
            <person name="Jex A.R."/>
            <person name="Nejsum P."/>
            <person name="Schwarz E.M."/>
            <person name="Hu L."/>
            <person name="Young N.D."/>
            <person name="Hall R.S."/>
            <person name="Korhonen P.K."/>
            <person name="Liao S."/>
            <person name="Thamsborg S."/>
            <person name="Xia J."/>
            <person name="Xu P."/>
            <person name="Wang S."/>
            <person name="Scheerlinck J.P."/>
            <person name="Hofmann A."/>
            <person name="Sternberg P.W."/>
            <person name="Wang J."/>
            <person name="Gasser R.B."/>
        </authorList>
    </citation>
    <scope>NUCLEOTIDE SEQUENCE [LARGE SCALE GENOMIC DNA]</scope>
    <source>
        <strain evidence="1">DCEP-RM93F</strain>
    </source>
</reference>
<proteinExistence type="predicted"/>
<dbReference type="EMBL" id="KL367676">
    <property type="protein sequence ID" value="KFD60329.1"/>
    <property type="molecule type" value="Genomic_DNA"/>
</dbReference>
<dbReference type="Proteomes" id="UP000030758">
    <property type="component" value="Unassembled WGS sequence"/>
</dbReference>
<accession>A0A085MSY3</accession>
<protein>
    <submittedName>
        <fullName evidence="1">Uncharacterized protein</fullName>
    </submittedName>
</protein>
<organism evidence="1">
    <name type="scientific">Trichuris suis</name>
    <name type="common">pig whipworm</name>
    <dbReference type="NCBI Taxonomy" id="68888"/>
    <lineage>
        <taxon>Eukaryota</taxon>
        <taxon>Metazoa</taxon>
        <taxon>Ecdysozoa</taxon>
        <taxon>Nematoda</taxon>
        <taxon>Enoplea</taxon>
        <taxon>Dorylaimia</taxon>
        <taxon>Trichinellida</taxon>
        <taxon>Trichuridae</taxon>
        <taxon>Trichuris</taxon>
    </lineage>
</organism>
<feature type="non-terminal residue" evidence="1">
    <location>
        <position position="1"/>
    </location>
</feature>
<evidence type="ECO:0000313" key="1">
    <source>
        <dbReference type="EMBL" id="KFD60329.1"/>
    </source>
</evidence>
<gene>
    <name evidence="1" type="ORF">M514_27506</name>
</gene>
<dbReference type="AlphaFoldDB" id="A0A085MSY3"/>
<sequence>GIFLLVLSYLVRHFPRKSKIYVHSGEHPENRPKYV</sequence>
<feature type="non-terminal residue" evidence="1">
    <location>
        <position position="35"/>
    </location>
</feature>